<feature type="compositionally biased region" description="Basic and acidic residues" evidence="1">
    <location>
        <begin position="30"/>
        <end position="50"/>
    </location>
</feature>
<evidence type="ECO:0000313" key="3">
    <source>
        <dbReference type="Proteomes" id="UP000037405"/>
    </source>
</evidence>
<proteinExistence type="predicted"/>
<accession>A0A0M0G550</accession>
<organism evidence="2 3">
    <name type="scientific">Rossellomorea marisflavi</name>
    <dbReference type="NCBI Taxonomy" id="189381"/>
    <lineage>
        <taxon>Bacteria</taxon>
        <taxon>Bacillati</taxon>
        <taxon>Bacillota</taxon>
        <taxon>Bacilli</taxon>
        <taxon>Bacillales</taxon>
        <taxon>Bacillaceae</taxon>
        <taxon>Rossellomorea</taxon>
    </lineage>
</organism>
<dbReference type="EMBL" id="LGUE01000004">
    <property type="protein sequence ID" value="KON84975.1"/>
    <property type="molecule type" value="Genomic_DNA"/>
</dbReference>
<gene>
    <name evidence="2" type="ORF">AF331_13315</name>
</gene>
<keyword evidence="3" id="KW-1185">Reference proteome</keyword>
<evidence type="ECO:0000256" key="1">
    <source>
        <dbReference type="SAM" id="MobiDB-lite"/>
    </source>
</evidence>
<reference evidence="3" key="1">
    <citation type="submission" date="2015-07" db="EMBL/GenBank/DDBJ databases">
        <title>Fjat-14235 jcm11544.</title>
        <authorList>
            <person name="Liu B."/>
            <person name="Wang J."/>
            <person name="Zhu Y."/>
            <person name="Liu G."/>
            <person name="Chen Q."/>
            <person name="Chen Z."/>
            <person name="Lan J."/>
            <person name="Che J."/>
            <person name="Ge C."/>
            <person name="Shi H."/>
            <person name="Pan Z."/>
            <person name="Liu X."/>
        </authorList>
    </citation>
    <scope>NUCLEOTIDE SEQUENCE [LARGE SCALE GENOMIC DNA]</scope>
    <source>
        <strain evidence="3">JCM 11544</strain>
    </source>
</reference>
<dbReference type="Proteomes" id="UP000037405">
    <property type="component" value="Unassembled WGS sequence"/>
</dbReference>
<evidence type="ECO:0000313" key="2">
    <source>
        <dbReference type="EMBL" id="KON84975.1"/>
    </source>
</evidence>
<dbReference type="AlphaFoldDB" id="A0A0M0G550"/>
<protein>
    <recommendedName>
        <fullName evidence="4">DUF4352 domain-containing protein</fullName>
    </recommendedName>
</protein>
<dbReference type="PATRIC" id="fig|189381.12.peg.2713"/>
<dbReference type="RefSeq" id="WP_053428576.1">
    <property type="nucleotide sequence ID" value="NZ_LGUE01000004.1"/>
</dbReference>
<comment type="caution">
    <text evidence="2">The sequence shown here is derived from an EMBL/GenBank/DDBJ whole genome shotgun (WGS) entry which is preliminary data.</text>
</comment>
<feature type="region of interest" description="Disordered" evidence="1">
    <location>
        <begin position="30"/>
        <end position="52"/>
    </location>
</feature>
<evidence type="ECO:0008006" key="4">
    <source>
        <dbReference type="Google" id="ProtNLM"/>
    </source>
</evidence>
<sequence>MKKLILSLVGALIVIAGISYLVVVMSGSGTDEKTTGAIKQEEKSKEKEGNESQEALAALENGANKVTLGEAKESADYSIVVDQAEPVEKIAPENPDNEIITLQGEVKMLPNENTQGTDADSPFALRGQIVIDENGEEYEAVQTTFVKKERWNNANIKPDGHIIFLKSFEIPKDTKVLYYKMDKNGMLLSDLLVDLEALDRE</sequence>
<dbReference type="OrthoDB" id="9906934at2"/>
<name>A0A0M0G550_9BACI</name>